<feature type="domain" description="Zn(2)-C6 fungal-type" evidence="5">
    <location>
        <begin position="10"/>
        <end position="43"/>
    </location>
</feature>
<dbReference type="PROSITE" id="PS50048">
    <property type="entry name" value="ZN2_CY6_FUNGAL_2"/>
    <property type="match status" value="1"/>
</dbReference>
<dbReference type="Proteomes" id="UP001610446">
    <property type="component" value="Unassembled WGS sequence"/>
</dbReference>
<keyword evidence="3" id="KW-0804">Transcription</keyword>
<dbReference type="InterPro" id="IPR001138">
    <property type="entry name" value="Zn2Cys6_DnaBD"/>
</dbReference>
<dbReference type="InterPro" id="IPR036864">
    <property type="entry name" value="Zn2-C6_fun-type_DNA-bd_sf"/>
</dbReference>
<dbReference type="EMBL" id="JBFXLU010000200">
    <property type="protein sequence ID" value="KAL2835561.1"/>
    <property type="molecule type" value="Genomic_DNA"/>
</dbReference>
<evidence type="ECO:0000259" key="5">
    <source>
        <dbReference type="PROSITE" id="PS50048"/>
    </source>
</evidence>
<accession>A0ABR4J6A8</accession>
<dbReference type="SUPFAM" id="SSF57701">
    <property type="entry name" value="Zn2/Cys6 DNA-binding domain"/>
    <property type="match status" value="1"/>
</dbReference>
<keyword evidence="1" id="KW-0805">Transcription regulation</keyword>
<evidence type="ECO:0000256" key="2">
    <source>
        <dbReference type="ARBA" id="ARBA00023125"/>
    </source>
</evidence>
<proteinExistence type="predicted"/>
<dbReference type="SMART" id="SM00066">
    <property type="entry name" value="GAL4"/>
    <property type="match status" value="1"/>
</dbReference>
<protein>
    <recommendedName>
        <fullName evidence="5">Zn(2)-C6 fungal-type domain-containing protein</fullName>
    </recommendedName>
</protein>
<gene>
    <name evidence="6" type="ORF">BJY01DRAFT_223424</name>
</gene>
<name>A0ABR4J6A8_9EURO</name>
<evidence type="ECO:0000313" key="6">
    <source>
        <dbReference type="EMBL" id="KAL2835561.1"/>
    </source>
</evidence>
<keyword evidence="7" id="KW-1185">Reference proteome</keyword>
<evidence type="ECO:0000313" key="7">
    <source>
        <dbReference type="Proteomes" id="UP001610446"/>
    </source>
</evidence>
<keyword evidence="4" id="KW-0539">Nucleus</keyword>
<evidence type="ECO:0000256" key="4">
    <source>
        <dbReference type="ARBA" id="ARBA00023242"/>
    </source>
</evidence>
<reference evidence="6 7" key="1">
    <citation type="submission" date="2024-07" db="EMBL/GenBank/DDBJ databases">
        <title>Section-level genome sequencing and comparative genomics of Aspergillus sections Usti and Cavernicolus.</title>
        <authorList>
            <consortium name="Lawrence Berkeley National Laboratory"/>
            <person name="Nybo J.L."/>
            <person name="Vesth T.C."/>
            <person name="Theobald S."/>
            <person name="Frisvad J.C."/>
            <person name="Larsen T.O."/>
            <person name="Kjaerboelling I."/>
            <person name="Rothschild-Mancinelli K."/>
            <person name="Lyhne E.K."/>
            <person name="Kogle M.E."/>
            <person name="Barry K."/>
            <person name="Clum A."/>
            <person name="Na H."/>
            <person name="Ledsgaard L."/>
            <person name="Lin J."/>
            <person name="Lipzen A."/>
            <person name="Kuo A."/>
            <person name="Riley R."/>
            <person name="Mondo S."/>
            <person name="Labutti K."/>
            <person name="Haridas S."/>
            <person name="Pangalinan J."/>
            <person name="Salamov A.A."/>
            <person name="Simmons B.A."/>
            <person name="Magnuson J.K."/>
            <person name="Chen J."/>
            <person name="Drula E."/>
            <person name="Henrissat B."/>
            <person name="Wiebenga A."/>
            <person name="Lubbers R.J."/>
            <person name="Gomes A.C."/>
            <person name="Makela M.R."/>
            <person name="Stajich J."/>
            <person name="Grigoriev I.V."/>
            <person name="Mortensen U.H."/>
            <person name="De Vries R.P."/>
            <person name="Baker S.E."/>
            <person name="Andersen M.R."/>
        </authorList>
    </citation>
    <scope>NUCLEOTIDE SEQUENCE [LARGE SCALE GENOMIC DNA]</scope>
    <source>
        <strain evidence="6 7">CBS 123904</strain>
    </source>
</reference>
<sequence length="54" mass="6523">MRGRKREHTACVHCRQMKLACDRYKHPTKSCSRCLRTQKPCSVNPEFKRESRRM</sequence>
<evidence type="ECO:0000256" key="1">
    <source>
        <dbReference type="ARBA" id="ARBA00023015"/>
    </source>
</evidence>
<dbReference type="PROSITE" id="PS00463">
    <property type="entry name" value="ZN2_CY6_FUNGAL_1"/>
    <property type="match status" value="1"/>
</dbReference>
<comment type="caution">
    <text evidence="6">The sequence shown here is derived from an EMBL/GenBank/DDBJ whole genome shotgun (WGS) entry which is preliminary data.</text>
</comment>
<keyword evidence="2" id="KW-0238">DNA-binding</keyword>
<evidence type="ECO:0000256" key="3">
    <source>
        <dbReference type="ARBA" id="ARBA00023163"/>
    </source>
</evidence>
<dbReference type="Gene3D" id="4.10.240.10">
    <property type="entry name" value="Zn(2)-C6 fungal-type DNA-binding domain"/>
    <property type="match status" value="1"/>
</dbReference>
<dbReference type="Pfam" id="PF00172">
    <property type="entry name" value="Zn_clus"/>
    <property type="match status" value="1"/>
</dbReference>
<organism evidence="6 7">
    <name type="scientific">Aspergillus pseudoustus</name>
    <dbReference type="NCBI Taxonomy" id="1810923"/>
    <lineage>
        <taxon>Eukaryota</taxon>
        <taxon>Fungi</taxon>
        <taxon>Dikarya</taxon>
        <taxon>Ascomycota</taxon>
        <taxon>Pezizomycotina</taxon>
        <taxon>Eurotiomycetes</taxon>
        <taxon>Eurotiomycetidae</taxon>
        <taxon>Eurotiales</taxon>
        <taxon>Aspergillaceae</taxon>
        <taxon>Aspergillus</taxon>
        <taxon>Aspergillus subgen. Nidulantes</taxon>
    </lineage>
</organism>